<feature type="compositionally biased region" description="Polar residues" evidence="1">
    <location>
        <begin position="697"/>
        <end position="715"/>
    </location>
</feature>
<feature type="compositionally biased region" description="Low complexity" evidence="1">
    <location>
        <begin position="716"/>
        <end position="725"/>
    </location>
</feature>
<reference evidence="3 4" key="1">
    <citation type="journal article" date="2012" name="BMC Genomics">
        <title>Comparative genomic analysis and phylogenetic position of Theileria equi.</title>
        <authorList>
            <person name="Kappmeyer L.S."/>
            <person name="Thiagarajan M."/>
            <person name="Herndon D.R."/>
            <person name="Ramsay J.D."/>
            <person name="Caler E."/>
            <person name="Djikeng A."/>
            <person name="Gillespie J.J."/>
            <person name="Lau A.O."/>
            <person name="Roalson E.H."/>
            <person name="Silva J.C."/>
            <person name="Silva M.G."/>
            <person name="Suarez C.E."/>
            <person name="Ueti M.W."/>
            <person name="Nene V.M."/>
            <person name="Mealey R.H."/>
            <person name="Knowles D.P."/>
            <person name="Brayton K.A."/>
        </authorList>
    </citation>
    <scope>NUCLEOTIDE SEQUENCE [LARGE SCALE GENOMIC DNA]</scope>
    <source>
        <strain evidence="3 4">WA</strain>
    </source>
</reference>
<dbReference type="AlphaFoldDB" id="L0AXX4"/>
<gene>
    <name evidence="3" type="ORF">BEWA_026130</name>
</gene>
<name>L0AXX4_THEEQ</name>
<feature type="compositionally biased region" description="Basic and acidic residues" evidence="1">
    <location>
        <begin position="583"/>
        <end position="599"/>
    </location>
</feature>
<dbReference type="Gene3D" id="2.60.120.1540">
    <property type="match status" value="1"/>
</dbReference>
<feature type="domain" description="Complement component 3 CUB" evidence="2">
    <location>
        <begin position="383"/>
        <end position="415"/>
    </location>
</feature>
<organism evidence="3 4">
    <name type="scientific">Theileria equi strain WA</name>
    <dbReference type="NCBI Taxonomy" id="1537102"/>
    <lineage>
        <taxon>Eukaryota</taxon>
        <taxon>Sar</taxon>
        <taxon>Alveolata</taxon>
        <taxon>Apicomplexa</taxon>
        <taxon>Aconoidasida</taxon>
        <taxon>Piroplasmida</taxon>
        <taxon>Theileriidae</taxon>
        <taxon>Theileria</taxon>
    </lineage>
</organism>
<dbReference type="GeneID" id="15806831"/>
<evidence type="ECO:0000256" key="1">
    <source>
        <dbReference type="SAM" id="MobiDB-lite"/>
    </source>
</evidence>
<feature type="compositionally biased region" description="Basic and acidic residues" evidence="1">
    <location>
        <begin position="363"/>
        <end position="375"/>
    </location>
</feature>
<feature type="compositionally biased region" description="Basic and acidic residues" evidence="1">
    <location>
        <begin position="550"/>
        <end position="564"/>
    </location>
</feature>
<evidence type="ECO:0000313" key="3">
    <source>
        <dbReference type="EMBL" id="AFZ79764.1"/>
    </source>
</evidence>
<evidence type="ECO:0000259" key="2">
    <source>
        <dbReference type="Pfam" id="PF21406"/>
    </source>
</evidence>
<dbReference type="Pfam" id="PF21406">
    <property type="entry name" value="C3_CUB1"/>
    <property type="match status" value="1"/>
</dbReference>
<dbReference type="InterPro" id="IPR049466">
    <property type="entry name" value="C3_CUB1"/>
</dbReference>
<dbReference type="RefSeq" id="XP_004829430.1">
    <property type="nucleotide sequence ID" value="XM_004829373.1"/>
</dbReference>
<protein>
    <recommendedName>
        <fullName evidence="2">Complement component 3 CUB domain-containing protein</fullName>
    </recommendedName>
</protein>
<feature type="region of interest" description="Disordered" evidence="1">
    <location>
        <begin position="539"/>
        <end position="735"/>
    </location>
</feature>
<dbReference type="VEuPathDB" id="PiroplasmaDB:BEWA_026130"/>
<dbReference type="OrthoDB" id="6359008at2759"/>
<feature type="compositionally biased region" description="Basic and acidic residues" evidence="1">
    <location>
        <begin position="625"/>
        <end position="672"/>
    </location>
</feature>
<dbReference type="KEGG" id="beq:BEWA_026130"/>
<feature type="region of interest" description="Disordered" evidence="1">
    <location>
        <begin position="339"/>
        <end position="389"/>
    </location>
</feature>
<keyword evidence="4" id="KW-1185">Reference proteome</keyword>
<accession>L0AXX4</accession>
<dbReference type="eggNOG" id="KOG1366">
    <property type="taxonomic scope" value="Eukaryota"/>
</dbReference>
<dbReference type="STRING" id="1537102.L0AXX4"/>
<sequence>MAEDKGVTIKLKENRKAKDGTYGYAAGGDRTIYVTRDEEPPGSNFTRYTHKDENSQPFRLLAVKDDDHRDSVITGSGMDKVTSVSAYYWRHEDSKDGKPSKVLMVGVTTTGNTTKYYGNRKSADGNNEWTRLHGGSQPNLINNDLERTLDDLVCLHYSAVIVDLSKSVSMSGNKPYCCRCDKHSVTERRITVQGLKVPVGYPQIEYFKHTIIGSHKLARIRYYFNDGSSDVNYTNDHKKRRRIKLTKHEFPLPNVRSVSAFYCSNNPVLIYVEGGSPQTVNRWFKKPASNSNTDEEWTQVLDDLQNIAPENITDCDKFNRLKGVLSCAKAAVCKEPPGTKVSFAPPPPPQHGGAAGPTGPSGDKGDAGPKGESEQKPGSSGTLDPEHLGQNGVQREEVPAAYLSDQVPDTESETKILLQGTPVAQMAEDAIDGERLKHIIVTPGRDGDPTPVSASGSGLPGPTASIESPRDAPQQLTEKGTHTVHSGSGNSGNSPGELGSIGSTNPYGEAEISQLQTDSGTALLLKYPGELKVALLSASSGFSSTEEEQRELSRAEKALQEKGRSRSPSPKIKSRKGSQDQSLEQKEKTLKEKEPEEIPPKTPPPAIPSHKGLEDDPGSQEEDELRNKKVDQEKLGPGKPKEVKTLETKEQEYKEQIEEAEKVKTKEGENDTSHSGGIPLESQPSAGSPPGPAAKATLSTSDTPQSNTLSPGQANPQSPGEQTQPEEPPATPKASRFGAELATAGLGIWAISGISSGTLTGAGGLTGFGWWAFKRSKGDPWVRQVYLMDGNMLIILSMHRFTCGLLFPREHHSSTLTILLTPVGTLRGRERYIKC</sequence>
<evidence type="ECO:0000313" key="4">
    <source>
        <dbReference type="Proteomes" id="UP000031512"/>
    </source>
</evidence>
<feature type="compositionally biased region" description="Acidic residues" evidence="1">
    <location>
        <begin position="615"/>
        <end position="624"/>
    </location>
</feature>
<feature type="region of interest" description="Disordered" evidence="1">
    <location>
        <begin position="441"/>
        <end position="515"/>
    </location>
</feature>
<dbReference type="Proteomes" id="UP000031512">
    <property type="component" value="Chromosome 1"/>
</dbReference>
<dbReference type="EMBL" id="CP001669">
    <property type="protein sequence ID" value="AFZ79764.1"/>
    <property type="molecule type" value="Genomic_DNA"/>
</dbReference>
<feature type="compositionally biased region" description="Low complexity" evidence="1">
    <location>
        <begin position="486"/>
        <end position="500"/>
    </location>
</feature>
<proteinExistence type="predicted"/>